<sequence>MVPDFPPPMGWDWDSGETDTEFELYLESAEVDSKSLPSNTTYPANPLVFADVNASAINKMNRQLRRLIDEHEDATPNSQYIEIKANWIDINLGRQSYLDFKSLMRPVCPMPTNPALASMTHCQKFSSAPGGDLRSQMEFRSPIAAL</sequence>
<keyword evidence="1" id="KW-1185">Reference proteome</keyword>
<protein>
    <submittedName>
        <fullName evidence="2">WWE domain-containing protein</fullName>
    </submittedName>
</protein>
<organism evidence="1 2">
    <name type="scientific">Panagrellus redivivus</name>
    <name type="common">Microworm</name>
    <dbReference type="NCBI Taxonomy" id="6233"/>
    <lineage>
        <taxon>Eukaryota</taxon>
        <taxon>Metazoa</taxon>
        <taxon>Ecdysozoa</taxon>
        <taxon>Nematoda</taxon>
        <taxon>Chromadorea</taxon>
        <taxon>Rhabditida</taxon>
        <taxon>Tylenchina</taxon>
        <taxon>Panagrolaimomorpha</taxon>
        <taxon>Panagrolaimoidea</taxon>
        <taxon>Panagrolaimidae</taxon>
        <taxon>Panagrellus</taxon>
    </lineage>
</organism>
<evidence type="ECO:0000313" key="1">
    <source>
        <dbReference type="Proteomes" id="UP000492821"/>
    </source>
</evidence>
<dbReference type="Proteomes" id="UP000492821">
    <property type="component" value="Unassembled WGS sequence"/>
</dbReference>
<dbReference type="AlphaFoldDB" id="A0A7E4VCW0"/>
<dbReference type="WBParaSite" id="Pan_g1890.t1">
    <property type="protein sequence ID" value="Pan_g1890.t1"/>
    <property type="gene ID" value="Pan_g1890"/>
</dbReference>
<name>A0A7E4VCW0_PANRE</name>
<accession>A0A7E4VCW0</accession>
<proteinExistence type="predicted"/>
<evidence type="ECO:0000313" key="2">
    <source>
        <dbReference type="WBParaSite" id="Pan_g1890.t1"/>
    </source>
</evidence>
<reference evidence="1" key="1">
    <citation type="journal article" date="2013" name="Genetics">
        <title>The draft genome and transcriptome of Panagrellus redivivus are shaped by the harsh demands of a free-living lifestyle.</title>
        <authorList>
            <person name="Srinivasan J."/>
            <person name="Dillman A.R."/>
            <person name="Macchietto M.G."/>
            <person name="Heikkinen L."/>
            <person name="Lakso M."/>
            <person name="Fracchia K.M."/>
            <person name="Antoshechkin I."/>
            <person name="Mortazavi A."/>
            <person name="Wong G."/>
            <person name="Sternberg P.W."/>
        </authorList>
    </citation>
    <scope>NUCLEOTIDE SEQUENCE [LARGE SCALE GENOMIC DNA]</scope>
    <source>
        <strain evidence="1">MT8872</strain>
    </source>
</reference>
<reference evidence="2" key="2">
    <citation type="submission" date="2020-10" db="UniProtKB">
        <authorList>
            <consortium name="WormBaseParasite"/>
        </authorList>
    </citation>
    <scope>IDENTIFICATION</scope>
</reference>